<proteinExistence type="predicted"/>
<reference evidence="3 4" key="1">
    <citation type="submission" date="2016-09" db="EMBL/GenBank/DDBJ databases">
        <authorList>
            <person name="Capua I."/>
            <person name="De Benedictis P."/>
            <person name="Joannis T."/>
            <person name="Lombin L.H."/>
            <person name="Cattoli G."/>
        </authorList>
    </citation>
    <scope>NUCLEOTIDE SEQUENCE [LARGE SCALE GENOMIC DNA]</scope>
    <source>
        <strain evidence="3 4">LMG 25899</strain>
    </source>
</reference>
<evidence type="ECO:0000313" key="4">
    <source>
        <dbReference type="Proteomes" id="UP000095256"/>
    </source>
</evidence>
<dbReference type="EMBL" id="MIEK01000010">
    <property type="protein sequence ID" value="OEH83255.1"/>
    <property type="molecule type" value="Genomic_DNA"/>
</dbReference>
<dbReference type="Proteomes" id="UP000095256">
    <property type="component" value="Unassembled WGS sequence"/>
</dbReference>
<dbReference type="CDD" id="cd00840">
    <property type="entry name" value="MPP_Mre11_N"/>
    <property type="match status" value="1"/>
</dbReference>
<comment type="caution">
    <text evidence="3">The sequence shown here is derived from an EMBL/GenBank/DDBJ whole genome shotgun (WGS) entry which is preliminary data.</text>
</comment>
<protein>
    <submittedName>
        <fullName evidence="3">DNA repair exonuclease</fullName>
    </submittedName>
</protein>
<sequence length="410" mass="47402">MKLLHTADLHIDRAFEGLKDMPIEVAHQLQQANQKVLERIIDVAIQSEVDAVVFAGDTFHQSRTSIRTQAYFIKALKRLEQAQIPVIITFGNHDYYVAERYWFDFPKNVHIFDKEQVKTHYFVTKHQEKVAISGFSYEHSWINENKLNEFPQKDSTVDLHLGIYHGDTSNQHDAQNYAPFSFSEMKQKNYDYWALGHIHQPQIVSAQPLIVYPGTPQGHTKKEVTAQGIALVNVGKGHSTVHFQPVAQVGWQKKSYSLSNCQSLKESLQFLTKAILLEEINKADTILLEVHLQEVEHLGEEFQLSYRNGELLHYVQEEVLLRSNNTLFPFQLVVKEALMEKKALILADKELLHQLEKNYLQADIFSDVMKELTQNPAFSKAVKIDDYWRQKSLISADQQIKEDFDIKEGR</sequence>
<dbReference type="OrthoDB" id="9773856at2"/>
<dbReference type="InterPro" id="IPR029052">
    <property type="entry name" value="Metallo-depent_PP-like"/>
</dbReference>
<dbReference type="Pfam" id="PF00149">
    <property type="entry name" value="Metallophos"/>
    <property type="match status" value="1"/>
</dbReference>
<evidence type="ECO:0000313" key="3">
    <source>
        <dbReference type="EMBL" id="OEH83255.1"/>
    </source>
</evidence>
<name>A0A1E5KZK0_9ENTE</name>
<keyword evidence="3" id="KW-0269">Exonuclease</keyword>
<keyword evidence="3" id="KW-0540">Nuclease</keyword>
<evidence type="ECO:0000259" key="2">
    <source>
        <dbReference type="Pfam" id="PF00149"/>
    </source>
</evidence>
<dbReference type="AlphaFoldDB" id="A0A1E5KZK0"/>
<dbReference type="InterPro" id="IPR004843">
    <property type="entry name" value="Calcineurin-like_PHP"/>
</dbReference>
<organism evidence="3 4">
    <name type="scientific">Enterococcus rivorum</name>
    <dbReference type="NCBI Taxonomy" id="762845"/>
    <lineage>
        <taxon>Bacteria</taxon>
        <taxon>Bacillati</taxon>
        <taxon>Bacillota</taxon>
        <taxon>Bacilli</taxon>
        <taxon>Lactobacillales</taxon>
        <taxon>Enterococcaceae</taxon>
        <taxon>Enterococcus</taxon>
    </lineage>
</organism>
<keyword evidence="1" id="KW-0378">Hydrolase</keyword>
<dbReference type="SUPFAM" id="SSF56300">
    <property type="entry name" value="Metallo-dependent phosphatases"/>
    <property type="match status" value="1"/>
</dbReference>
<dbReference type="PANTHER" id="PTHR30337">
    <property type="entry name" value="COMPONENT OF ATP-DEPENDENT DSDNA EXONUCLEASE"/>
    <property type="match status" value="1"/>
</dbReference>
<evidence type="ECO:0000256" key="1">
    <source>
        <dbReference type="ARBA" id="ARBA00022801"/>
    </source>
</evidence>
<accession>A0A1E5KZK0</accession>
<keyword evidence="4" id="KW-1185">Reference proteome</keyword>
<dbReference type="RefSeq" id="WP_069697807.1">
    <property type="nucleotide sequence ID" value="NZ_JAGGMA010000019.1"/>
</dbReference>
<dbReference type="GO" id="GO:0004527">
    <property type="term" value="F:exonuclease activity"/>
    <property type="evidence" value="ECO:0007669"/>
    <property type="project" value="UniProtKB-KW"/>
</dbReference>
<dbReference type="InterPro" id="IPR041796">
    <property type="entry name" value="Mre11_N"/>
</dbReference>
<dbReference type="Gene3D" id="3.60.21.10">
    <property type="match status" value="1"/>
</dbReference>
<dbReference type="PIRSF" id="PIRSF033091">
    <property type="entry name" value="Pesterase_YhaO"/>
    <property type="match status" value="1"/>
</dbReference>
<dbReference type="STRING" id="762845.BCR26_10655"/>
<feature type="domain" description="Calcineurin-like phosphoesterase" evidence="2">
    <location>
        <begin position="1"/>
        <end position="201"/>
    </location>
</feature>
<dbReference type="InterPro" id="IPR014576">
    <property type="entry name" value="Pesterase_YhaO"/>
</dbReference>
<gene>
    <name evidence="3" type="ORF">BCR26_10655</name>
</gene>
<dbReference type="InterPro" id="IPR050535">
    <property type="entry name" value="DNA_Repair-Maintenance_Comp"/>
</dbReference>
<dbReference type="PANTHER" id="PTHR30337:SF7">
    <property type="entry name" value="PHOSPHOESTERASE"/>
    <property type="match status" value="1"/>
</dbReference>